<dbReference type="EMBL" id="VSSQ01010389">
    <property type="protein sequence ID" value="MPM44205.1"/>
    <property type="molecule type" value="Genomic_DNA"/>
</dbReference>
<feature type="domain" description="Pyruvate flavodoxin/ferredoxin oxidoreductase pyrimidine binding" evidence="2">
    <location>
        <begin position="1"/>
        <end position="122"/>
    </location>
</feature>
<comment type="caution">
    <text evidence="4">The sequence shown here is derived from an EMBL/GenBank/DDBJ whole genome shotgun (WGS) entry which is preliminary data.</text>
</comment>
<organism evidence="4">
    <name type="scientific">bioreactor metagenome</name>
    <dbReference type="NCBI Taxonomy" id="1076179"/>
    <lineage>
        <taxon>unclassified sequences</taxon>
        <taxon>metagenomes</taxon>
        <taxon>ecological metagenomes</taxon>
    </lineage>
</organism>
<evidence type="ECO:0000313" key="4">
    <source>
        <dbReference type="EMBL" id="MPM44205.1"/>
    </source>
</evidence>
<dbReference type="InterPro" id="IPR033412">
    <property type="entry name" value="PFOR_II"/>
</dbReference>
<dbReference type="PANTHER" id="PTHR43088:SF1">
    <property type="entry name" value="SUBUNIT OF PYRUVATE:FLAVODOXIN OXIDOREDUCTASE"/>
    <property type="match status" value="1"/>
</dbReference>
<dbReference type="GO" id="GO:0016491">
    <property type="term" value="F:oxidoreductase activity"/>
    <property type="evidence" value="ECO:0007669"/>
    <property type="project" value="UniProtKB-KW"/>
</dbReference>
<reference evidence="4" key="1">
    <citation type="submission" date="2019-08" db="EMBL/GenBank/DDBJ databases">
        <authorList>
            <person name="Kucharzyk K."/>
            <person name="Murdoch R.W."/>
            <person name="Higgins S."/>
            <person name="Loffler F."/>
        </authorList>
    </citation>
    <scope>NUCLEOTIDE SEQUENCE</scope>
</reference>
<dbReference type="InterPro" id="IPR052368">
    <property type="entry name" value="2-oxoacid_oxidoreductase"/>
</dbReference>
<keyword evidence="1" id="KW-0560">Oxidoreductase</keyword>
<evidence type="ECO:0000259" key="2">
    <source>
        <dbReference type="Pfam" id="PF01855"/>
    </source>
</evidence>
<evidence type="ECO:0000256" key="1">
    <source>
        <dbReference type="ARBA" id="ARBA00023002"/>
    </source>
</evidence>
<accession>A0A644ZTJ1</accession>
<dbReference type="AlphaFoldDB" id="A0A644ZTJ1"/>
<gene>
    <name evidence="4" type="ORF">SDC9_90883</name>
</gene>
<dbReference type="InterPro" id="IPR029061">
    <property type="entry name" value="THDP-binding"/>
</dbReference>
<evidence type="ECO:0008006" key="5">
    <source>
        <dbReference type="Google" id="ProtNLM"/>
    </source>
</evidence>
<dbReference type="SUPFAM" id="SSF52922">
    <property type="entry name" value="TK C-terminal domain-like"/>
    <property type="match status" value="1"/>
</dbReference>
<dbReference type="Gene3D" id="3.40.50.970">
    <property type="match status" value="1"/>
</dbReference>
<proteinExistence type="predicted"/>
<dbReference type="CDD" id="cd07034">
    <property type="entry name" value="TPP_PYR_PFOR_IOR-alpha_like"/>
    <property type="match status" value="1"/>
</dbReference>
<dbReference type="InterPro" id="IPR009014">
    <property type="entry name" value="Transketo_C/PFOR_II"/>
</dbReference>
<dbReference type="Gene3D" id="3.40.50.920">
    <property type="match status" value="1"/>
</dbReference>
<dbReference type="SUPFAM" id="SSF52518">
    <property type="entry name" value="Thiamin diphosphate-binding fold (THDP-binding)"/>
    <property type="match status" value="1"/>
</dbReference>
<dbReference type="Pfam" id="PF01855">
    <property type="entry name" value="POR_N"/>
    <property type="match status" value="1"/>
</dbReference>
<feature type="domain" description="Pyruvate:ferredoxin oxidoreductase core" evidence="3">
    <location>
        <begin position="176"/>
        <end position="267"/>
    </location>
</feature>
<sequence length="284" mass="30828">MTGSSGPGISLKSEGISYIAGASLPAVIVNVARGGPGLGSIQPAQSDYLQSTKALGHGGFHTLVFAPNSVQEAADLIYNAFEYAERDRSPVLILADGCIGSIMEEVELPPMRELNDATTAGWKLGRDKGEGRKMRTISSIYALETTLEADNIRHGEMYREWQKNDVMVEEFMLSDAEYVVVAYGIASRVAKQAILTLRAEGVKIGMIRPITLYPFPKASFAKLDYGKVKAFIDIEMTIPAQMRDDIALEVKDRAPIYEYGRSGGVLLDDEGVLEALRGFVGGDK</sequence>
<dbReference type="PANTHER" id="PTHR43088">
    <property type="entry name" value="SUBUNIT OF PYRUVATE:FLAVODOXIN OXIDOREDUCTASE-RELATED"/>
    <property type="match status" value="1"/>
</dbReference>
<protein>
    <recommendedName>
        <fullName evidence="5">2-oxoglutarate oxidoreductase subunit KorA</fullName>
    </recommendedName>
</protein>
<evidence type="ECO:0000259" key="3">
    <source>
        <dbReference type="Pfam" id="PF17147"/>
    </source>
</evidence>
<dbReference type="Pfam" id="PF17147">
    <property type="entry name" value="PFOR_II"/>
    <property type="match status" value="1"/>
</dbReference>
<dbReference type="InterPro" id="IPR002880">
    <property type="entry name" value="Pyrv_Fd/Flavodoxin_OxRdtase_N"/>
</dbReference>
<name>A0A644ZTJ1_9ZZZZ</name>